<name>A0A7C9IV46_9BACT</name>
<dbReference type="InterPro" id="IPR005467">
    <property type="entry name" value="His_kinase_dom"/>
</dbReference>
<dbReference type="SMART" id="SM00387">
    <property type="entry name" value="HATPase_c"/>
    <property type="match status" value="1"/>
</dbReference>
<dbReference type="GO" id="GO:0004673">
    <property type="term" value="F:protein histidine kinase activity"/>
    <property type="evidence" value="ECO:0007669"/>
    <property type="project" value="UniProtKB-EC"/>
</dbReference>
<dbReference type="InterPro" id="IPR003594">
    <property type="entry name" value="HATPase_dom"/>
</dbReference>
<dbReference type="OrthoDB" id="9792686at2"/>
<dbReference type="PROSITE" id="PS50109">
    <property type="entry name" value="HIS_KIN"/>
    <property type="match status" value="1"/>
</dbReference>
<proteinExistence type="predicted"/>
<dbReference type="EMBL" id="WVUD01000014">
    <property type="protein sequence ID" value="MYL83403.1"/>
    <property type="molecule type" value="Genomic_DNA"/>
</dbReference>
<feature type="domain" description="Histidine kinase" evidence="7">
    <location>
        <begin position="170"/>
        <end position="379"/>
    </location>
</feature>
<evidence type="ECO:0000313" key="8">
    <source>
        <dbReference type="EMBL" id="MYL83403.1"/>
    </source>
</evidence>
<keyword evidence="6" id="KW-0902">Two-component regulatory system</keyword>
<dbReference type="AlphaFoldDB" id="A0A7C9IV46"/>
<gene>
    <name evidence="8" type="ORF">GTA51_09720</name>
</gene>
<evidence type="ECO:0000256" key="1">
    <source>
        <dbReference type="ARBA" id="ARBA00000085"/>
    </source>
</evidence>
<dbReference type="InterPro" id="IPR036890">
    <property type="entry name" value="HATPase_C_sf"/>
</dbReference>
<evidence type="ECO:0000256" key="2">
    <source>
        <dbReference type="ARBA" id="ARBA00012438"/>
    </source>
</evidence>
<dbReference type="PANTHER" id="PTHR44936">
    <property type="entry name" value="SENSOR PROTEIN CREC"/>
    <property type="match status" value="1"/>
</dbReference>
<protein>
    <recommendedName>
        <fullName evidence="2">histidine kinase</fullName>
        <ecNumber evidence="2">2.7.13.3</ecNumber>
    </recommendedName>
</protein>
<evidence type="ECO:0000256" key="3">
    <source>
        <dbReference type="ARBA" id="ARBA00022553"/>
    </source>
</evidence>
<keyword evidence="9" id="KW-1185">Reference proteome</keyword>
<dbReference type="GO" id="GO:0000160">
    <property type="term" value="P:phosphorelay signal transduction system"/>
    <property type="evidence" value="ECO:0007669"/>
    <property type="project" value="UniProtKB-KW"/>
</dbReference>
<dbReference type="SUPFAM" id="SSF55874">
    <property type="entry name" value="ATPase domain of HSP90 chaperone/DNA topoisomerase II/histidine kinase"/>
    <property type="match status" value="1"/>
</dbReference>
<keyword evidence="4" id="KW-0808">Transferase</keyword>
<dbReference type="PANTHER" id="PTHR44936:SF9">
    <property type="entry name" value="SENSOR PROTEIN CREC"/>
    <property type="match status" value="1"/>
</dbReference>
<reference evidence="8 9" key="1">
    <citation type="submission" date="2020-01" db="EMBL/GenBank/DDBJ databases">
        <title>Genome sequence of Desulfovibrio aerotolerans DSM 16695(T).</title>
        <authorList>
            <person name="Karnachuk O."/>
            <person name="Avakyan M."/>
            <person name="Mardanov A."/>
            <person name="Kadnikov V."/>
            <person name="Ravin N."/>
        </authorList>
    </citation>
    <scope>NUCLEOTIDE SEQUENCE [LARGE SCALE GENOMIC DNA]</scope>
    <source>
        <strain evidence="8 9">DSM 16695</strain>
    </source>
</reference>
<keyword evidence="3" id="KW-0597">Phosphoprotein</keyword>
<comment type="caution">
    <text evidence="8">The sequence shown here is derived from an EMBL/GenBank/DDBJ whole genome shotgun (WGS) entry which is preliminary data.</text>
</comment>
<evidence type="ECO:0000256" key="4">
    <source>
        <dbReference type="ARBA" id="ARBA00022679"/>
    </source>
</evidence>
<keyword evidence="5 8" id="KW-0418">Kinase</keyword>
<comment type="catalytic activity">
    <reaction evidence="1">
        <text>ATP + protein L-histidine = ADP + protein N-phospho-L-histidine.</text>
        <dbReference type="EC" id="2.7.13.3"/>
    </reaction>
</comment>
<dbReference type="RefSeq" id="WP_160960642.1">
    <property type="nucleotide sequence ID" value="NZ_WVUD01000014.1"/>
</dbReference>
<organism evidence="8 9">
    <name type="scientific">Solidesulfovibrio aerotolerans</name>
    <dbReference type="NCBI Taxonomy" id="295255"/>
    <lineage>
        <taxon>Bacteria</taxon>
        <taxon>Pseudomonadati</taxon>
        <taxon>Thermodesulfobacteriota</taxon>
        <taxon>Desulfovibrionia</taxon>
        <taxon>Desulfovibrionales</taxon>
        <taxon>Desulfovibrionaceae</taxon>
        <taxon>Solidesulfovibrio</taxon>
    </lineage>
</organism>
<accession>A0A7C9IV46</accession>
<dbReference type="Pfam" id="PF02518">
    <property type="entry name" value="HATPase_c"/>
    <property type="match status" value="1"/>
</dbReference>
<dbReference type="Proteomes" id="UP000482487">
    <property type="component" value="Unassembled WGS sequence"/>
</dbReference>
<evidence type="ECO:0000259" key="7">
    <source>
        <dbReference type="PROSITE" id="PS50109"/>
    </source>
</evidence>
<dbReference type="InterPro" id="IPR050980">
    <property type="entry name" value="2C_sensor_his_kinase"/>
</dbReference>
<evidence type="ECO:0000256" key="6">
    <source>
        <dbReference type="ARBA" id="ARBA00023012"/>
    </source>
</evidence>
<sequence>MADEPDPTCFAPSERACSDEIQRQFSILANHAIPGVLNAIPIIAMVLNRQRQVVHGNRKFVDVIGIGDIREALGKRPGEAFRCVHAAEHPGGCGSSEFCAQCGAVRSILLGLAGQDNIQECAINRDAGTGIEALDLRVSSASIHLNAEHYLIFSISDVSHEKRRRTLERLFFHDMLNTVGGVQGLMEFLVEEAPQSLQADARLIHRAVSQLTDEITYQKQLLAAETNELETNITPLRSVDILDVVEATFQNGEQARQKRLERHDGCSQVVFHSDPVLLRRVLGNMVKNALEATPPGGLVRLGCTPLADAVEFWVQNAGEIPRSVQMRIFSRSFSTKGLGRGLGTYSIKLLTERYLGGRASFTVNPGEGIVFRVRLPLEPDLYDAT</sequence>
<evidence type="ECO:0000256" key="5">
    <source>
        <dbReference type="ARBA" id="ARBA00022777"/>
    </source>
</evidence>
<dbReference type="EC" id="2.7.13.3" evidence="2"/>
<evidence type="ECO:0000313" key="9">
    <source>
        <dbReference type="Proteomes" id="UP000482487"/>
    </source>
</evidence>
<dbReference type="Gene3D" id="3.30.565.10">
    <property type="entry name" value="Histidine kinase-like ATPase, C-terminal domain"/>
    <property type="match status" value="1"/>
</dbReference>